<dbReference type="GO" id="GO:0004252">
    <property type="term" value="F:serine-type endopeptidase activity"/>
    <property type="evidence" value="ECO:0007669"/>
    <property type="project" value="InterPro"/>
</dbReference>
<evidence type="ECO:0000256" key="6">
    <source>
        <dbReference type="ARBA" id="ARBA00022825"/>
    </source>
</evidence>
<dbReference type="EnsemblMetazoa" id="GMOY007343-RA">
    <property type="protein sequence ID" value="GMOY007343-PA"/>
    <property type="gene ID" value="GMOY007343"/>
</dbReference>
<dbReference type="InterPro" id="IPR001254">
    <property type="entry name" value="Trypsin_dom"/>
</dbReference>
<keyword evidence="16" id="KW-1185">Reference proteome</keyword>
<dbReference type="PANTHER" id="PTHR24276:SF98">
    <property type="entry name" value="FI18310P1-RELATED"/>
    <property type="match status" value="1"/>
</dbReference>
<dbReference type="CDD" id="cd00190">
    <property type="entry name" value="Tryp_SPc"/>
    <property type="match status" value="8"/>
</dbReference>
<keyword evidence="4 12" id="KW-0645">Protease</keyword>
<dbReference type="GO" id="GO:0016485">
    <property type="term" value="P:protein processing"/>
    <property type="evidence" value="ECO:0007669"/>
    <property type="project" value="UniProtKB-ARBA"/>
</dbReference>
<dbReference type="InterPro" id="IPR009003">
    <property type="entry name" value="Peptidase_S1_PA"/>
</dbReference>
<dbReference type="GO" id="GO:0005576">
    <property type="term" value="C:extracellular region"/>
    <property type="evidence" value="ECO:0007669"/>
    <property type="project" value="UniProtKB-SubCell"/>
</dbReference>
<comment type="subcellular location">
    <subcellularLocation>
        <location evidence="1">Secreted</location>
        <location evidence="1">Extracellular space</location>
    </subcellularLocation>
</comment>
<feature type="transmembrane region" description="Helical" evidence="13">
    <location>
        <begin position="1288"/>
        <end position="1309"/>
    </location>
</feature>
<evidence type="ECO:0000313" key="15">
    <source>
        <dbReference type="EnsemblMetazoa" id="GMOY007343-PA"/>
    </source>
</evidence>
<evidence type="ECO:0000259" key="14">
    <source>
        <dbReference type="PROSITE" id="PS50240"/>
    </source>
</evidence>
<dbReference type="InterPro" id="IPR018114">
    <property type="entry name" value="TRYPSIN_HIS"/>
</dbReference>
<keyword evidence="13" id="KW-0812">Transmembrane</keyword>
<comment type="function">
    <text evidence="9">Protein with lectin and protease activity involved in the establishment of trypanosome infections in tsetse flies. Binds D-glucosamine and agglutinates bloodstream-form trypanosomes and rabbit red blood cells. Capable of inducing transformation of bloodstream-form trypanosomes into procyclic (midgut) forms in vitro.</text>
</comment>
<dbReference type="EMBL" id="CCAG010020624">
    <property type="status" value="NOT_ANNOTATED_CDS"/>
    <property type="molecule type" value="Genomic_DNA"/>
</dbReference>
<dbReference type="InterPro" id="IPR050430">
    <property type="entry name" value="Peptidase_S1"/>
</dbReference>
<feature type="domain" description="Peptidase S1" evidence="14">
    <location>
        <begin position="1833"/>
        <end position="2051"/>
    </location>
</feature>
<evidence type="ECO:0000256" key="1">
    <source>
        <dbReference type="ARBA" id="ARBA00004239"/>
    </source>
</evidence>
<keyword evidence="8" id="KW-1015">Disulfide bond</keyword>
<evidence type="ECO:0000256" key="8">
    <source>
        <dbReference type="ARBA" id="ARBA00023157"/>
    </source>
</evidence>
<protein>
    <recommendedName>
        <fullName evidence="10">Lectizyme</fullName>
    </recommendedName>
    <alternativeName>
        <fullName evidence="11">Proteolytic lectin</fullName>
    </alternativeName>
</protein>
<keyword evidence="13" id="KW-0472">Membrane</keyword>
<evidence type="ECO:0000256" key="5">
    <source>
        <dbReference type="ARBA" id="ARBA00022801"/>
    </source>
</evidence>
<keyword evidence="5 12" id="KW-0378">Hydrolase</keyword>
<dbReference type="InterPro" id="IPR001314">
    <property type="entry name" value="Peptidase_S1A"/>
</dbReference>
<dbReference type="FunFam" id="2.40.10.10:FF:000068">
    <property type="entry name" value="transmembrane protease serine 2"/>
    <property type="match status" value="3"/>
</dbReference>
<evidence type="ECO:0000256" key="11">
    <source>
        <dbReference type="ARBA" id="ARBA00077177"/>
    </source>
</evidence>
<evidence type="ECO:0000256" key="10">
    <source>
        <dbReference type="ARBA" id="ARBA00067663"/>
    </source>
</evidence>
<sequence>MFFLNKFNMKLSVLRLFVLTIVAFGTANTSRSLRNRIVGGSTAEEGLAPYQVSIQYKSEGFFGSHFCGGAIIDAEWILTAAHCVAFLQPQGIMVETGTQDLMKPGVHYDVKRICTHCGYDQQFLHNDIALLHLNSTIVMDKRTKIIPLPEKPMEDGVDVLLTGWGALTSAGGGGPPKLQKINLKHVQLERCKKLWDNDPRLHAGNICTYTQIGEGVCYGDSGGPLISNGHLVGVVSWAKTCALGFPDAHTSPYFYLDWIRQTMRGEKCSCDALFVLTIVAFGTANTSRSLRNRIVGGSTAEEGLAPYQVSIQYKSEGFFGSHFCGGAIIDAEWILTAAHCVAFLQPQGIMVETGTQDLMKPGVHYDVKRICTHRGYNQQLVHNDIALLQLNSPIVMNEKTQIIPLPEQPMEDGDDVLLTGWGALTSAGGGGPPKLQKVNLKYVEYERCRKLLDNDPRLHVGNICAFSQKGEGACYGDSGGPLVSNGNIVGVVSWANPCALGFPDAYASPYFYLDWIRQTMQGNNESSCNDKFNMKLSVLNLFVLTIVALSAAKTSRSSRNRIVGGSTSEEGLAPYQVSIQYKLEGFFGSHFCGGAIIGAEWILTAAHCVAFLQPQDIMVETGTQDLMKPGVYYHVKRIYTHCGYNQQLLHNDIALLQLNSTIVMNKKTQIIPLPEQPMEDGDDVLLTGWGAVSSAGGNGPSKLQKINLKYVEYKRCRELLDNDPRLHVGNICTFTQKGEGACYGDSGGPLVSNGNIVGVLSLSKFKMKLSVLSLFVLTTVALSTAKTSRSSRNRFVGGSIAEEGLAPYQVSLQYEWEDSHICGGAIIDAQWILTAAHCVAFLQPQDIVVETGTQNLMEPGVYYHVKRIYTHCGYNEPLLHNDIALLHLHSAIVMDGKTETIPLPVQPMDDDDDVLLTGWRGISSSGGGGPGMLKKINLKYVPYERCKGLLDDDPRLDIGNICTLTRKGGGACFDDSGGPLVSNGHLVGVVSWANPCALGFPDAHASTYFYLDWIHQTMQRNQNSCSRSKRNMKFSILTLFVLITSAIVTAKLIKYPENYQIPQNRVVGGSVAEDGLAPYQVSLQNQFGHTCAGAIIATEWILTAAHCVVFKQPEQILIMTGSQNLSHPGVFYHVDHVHLHCNYNVPANHNDIALLHLNSSIVLNEKTKIVPLPVEPMNDGDDVLLTGWGSEYLWGATQPILMKVNLKYVEHKRCKKMLNFDPDLDVGHMCTFTRDGEGACHGDSGGPLVSNGYLVGIVNWGQPCAVGYPDAHASPYFYLDWIQKSMKFFILIALSLLTAFATSSSVALYNRRPRETGRKQLSQETLIVGGEIAPEAFAPWQVSLQNQYGNHFCGGAIIADQYVITAASCVAGLQKNNVKVVTSTNIWDGEAWQYEVEDVIFHCNFDKPLYHNDIALIKLTTLIAYDEKTQNITVVELDELKEGENLTMTGWGSSGVGQDYPVELKKLDVTYITNEKCRKMYGLNRNDIDEGHICVQPPSATGACHGDTGGPLVNAEGLLVGVGNFGVPCGVGFPDVFARLSFYNDWIRTNMKGKMYCISLTIAISLVNLFAFGETRIIISNLEALQPENSPPEPRVIGGVAVSEGTAPYQVSIQNIFGEHVCGGSIIAPQWILTAGHCLDWPKKYLKIVTGTLNWTRPEAEYLVDEVKLHCLHNKPMYHNDIALVHLSKPIVYNRHTQPIKLAKRNYLNDKDKLILTGWGSVKPWGNYSDTLQRVELNYLNHKLCAAHVRNSAWLGKGHICTDTRPGRGSCIGDSGGPLVDGSRRQVGVVNFGEPCAVGYPDAFASVPFYYAWIQAPKDNDVIYPPQFTSNRIVGGSEAADGLAPYQISIQTLKEGRHFCGGAIIAKRWIITASHCVVRQKPDKIKILTGTQELKNDTGRYYFVDRIIKHCGYNNPVYANDIALIHLNDTIEFNEHTQPVDLNTEPLKAGDELILTGWGTLSLGGEVPKKLQTLNVTYVSFEECRAAHNDSAWIDVSHLCTFNEKGKGACHGDSGGPLVHNNKLSCTSNKAPPTTPEPMTHLKKVIEIIAK</sequence>
<dbReference type="PROSITE" id="PS50240">
    <property type="entry name" value="TRYPSIN_DOM"/>
    <property type="match status" value="7"/>
</dbReference>
<proteinExistence type="inferred from homology"/>
<evidence type="ECO:0000313" key="16">
    <source>
        <dbReference type="Proteomes" id="UP000092444"/>
    </source>
</evidence>
<evidence type="ECO:0000256" key="9">
    <source>
        <dbReference type="ARBA" id="ARBA00057221"/>
    </source>
</evidence>
<dbReference type="FunFam" id="2.40.10.10:FF:000047">
    <property type="entry name" value="Trypsin eta"/>
    <property type="match status" value="5"/>
</dbReference>
<keyword evidence="13" id="KW-1133">Transmembrane helix</keyword>
<dbReference type="PRINTS" id="PR00722">
    <property type="entry name" value="CHYMOTRYPSIN"/>
</dbReference>
<keyword evidence="7" id="KW-0865">Zymogen</keyword>
<keyword evidence="3" id="KW-0964">Secreted</keyword>
<accession>A0A1B0G220</accession>
<feature type="domain" description="Peptidase S1" evidence="14">
    <location>
        <begin position="1327"/>
        <end position="1552"/>
    </location>
</feature>
<evidence type="ECO:0000256" key="13">
    <source>
        <dbReference type="SAM" id="Phobius"/>
    </source>
</evidence>
<dbReference type="STRING" id="37546.A0A1B0G220"/>
<organism evidence="15 16">
    <name type="scientific">Glossina morsitans morsitans</name>
    <name type="common">Savannah tsetse fly</name>
    <dbReference type="NCBI Taxonomy" id="37546"/>
    <lineage>
        <taxon>Eukaryota</taxon>
        <taxon>Metazoa</taxon>
        <taxon>Ecdysozoa</taxon>
        <taxon>Arthropoda</taxon>
        <taxon>Hexapoda</taxon>
        <taxon>Insecta</taxon>
        <taxon>Pterygota</taxon>
        <taxon>Neoptera</taxon>
        <taxon>Endopterygota</taxon>
        <taxon>Diptera</taxon>
        <taxon>Brachycera</taxon>
        <taxon>Muscomorpha</taxon>
        <taxon>Hippoboscoidea</taxon>
        <taxon>Glossinidae</taxon>
        <taxon>Glossina</taxon>
    </lineage>
</organism>
<evidence type="ECO:0000256" key="7">
    <source>
        <dbReference type="ARBA" id="ARBA00023145"/>
    </source>
</evidence>
<feature type="domain" description="Peptidase S1" evidence="14">
    <location>
        <begin position="37"/>
        <end position="264"/>
    </location>
</feature>
<evidence type="ECO:0000256" key="4">
    <source>
        <dbReference type="ARBA" id="ARBA00022670"/>
    </source>
</evidence>
<dbReference type="PANTHER" id="PTHR24276">
    <property type="entry name" value="POLYSERASE-RELATED"/>
    <property type="match status" value="1"/>
</dbReference>
<dbReference type="PROSITE" id="PS00135">
    <property type="entry name" value="TRYPSIN_SER"/>
    <property type="match status" value="6"/>
</dbReference>
<keyword evidence="6 12" id="KW-0720">Serine protease</keyword>
<dbReference type="Gene3D" id="2.40.10.10">
    <property type="entry name" value="Trypsin-like serine proteases"/>
    <property type="match status" value="12"/>
</dbReference>
<dbReference type="Proteomes" id="UP000092444">
    <property type="component" value="Unassembled WGS sequence"/>
</dbReference>
<feature type="transmembrane region" description="Helical" evidence="13">
    <location>
        <begin position="1555"/>
        <end position="1573"/>
    </location>
</feature>
<dbReference type="SMART" id="SM00020">
    <property type="entry name" value="Tryp_SPc"/>
    <property type="match status" value="8"/>
</dbReference>
<dbReference type="PROSITE" id="PS00134">
    <property type="entry name" value="TRYPSIN_HIS"/>
    <property type="match status" value="7"/>
</dbReference>
<evidence type="ECO:0000256" key="2">
    <source>
        <dbReference type="ARBA" id="ARBA00007664"/>
    </source>
</evidence>
<dbReference type="FunFam" id="2.40.10.10:FF:000036">
    <property type="entry name" value="Trypsin beta"/>
    <property type="match status" value="1"/>
</dbReference>
<feature type="domain" description="Peptidase S1" evidence="14">
    <location>
        <begin position="562"/>
        <end position="1019"/>
    </location>
</feature>
<evidence type="ECO:0000256" key="3">
    <source>
        <dbReference type="ARBA" id="ARBA00022525"/>
    </source>
</evidence>
<dbReference type="SUPFAM" id="SSF50494">
    <property type="entry name" value="Trypsin-like serine proteases"/>
    <property type="match status" value="8"/>
</dbReference>
<comment type="similarity">
    <text evidence="2">Belongs to the peptidase S1 family.</text>
</comment>
<reference evidence="15" key="1">
    <citation type="submission" date="2020-05" db="UniProtKB">
        <authorList>
            <consortium name="EnsemblMetazoa"/>
        </authorList>
    </citation>
    <scope>IDENTIFICATION</scope>
    <source>
        <strain evidence="15">Yale</strain>
    </source>
</reference>
<dbReference type="InterPro" id="IPR033116">
    <property type="entry name" value="TRYPSIN_SER"/>
</dbReference>
<feature type="domain" description="Peptidase S1" evidence="14">
    <location>
        <begin position="1066"/>
        <end position="1287"/>
    </location>
</feature>
<name>A0A1B0G220_GLOMM</name>
<dbReference type="Pfam" id="PF00089">
    <property type="entry name" value="Trypsin"/>
    <property type="match status" value="8"/>
</dbReference>
<feature type="domain" description="Peptidase S1" evidence="14">
    <location>
        <begin position="1596"/>
        <end position="1819"/>
    </location>
</feature>
<evidence type="ECO:0000256" key="12">
    <source>
        <dbReference type="RuleBase" id="RU363034"/>
    </source>
</evidence>
<dbReference type="InterPro" id="IPR043504">
    <property type="entry name" value="Peptidase_S1_PA_chymotrypsin"/>
</dbReference>
<feature type="domain" description="Peptidase S1" evidence="14">
    <location>
        <begin position="294"/>
        <end position="521"/>
    </location>
</feature>